<organism evidence="3 4">
    <name type="scientific">Turnera subulata</name>
    <dbReference type="NCBI Taxonomy" id="218843"/>
    <lineage>
        <taxon>Eukaryota</taxon>
        <taxon>Viridiplantae</taxon>
        <taxon>Streptophyta</taxon>
        <taxon>Embryophyta</taxon>
        <taxon>Tracheophyta</taxon>
        <taxon>Spermatophyta</taxon>
        <taxon>Magnoliopsida</taxon>
        <taxon>eudicotyledons</taxon>
        <taxon>Gunneridae</taxon>
        <taxon>Pentapetalae</taxon>
        <taxon>rosids</taxon>
        <taxon>fabids</taxon>
        <taxon>Malpighiales</taxon>
        <taxon>Passifloraceae</taxon>
        <taxon>Turnera</taxon>
    </lineage>
</organism>
<proteinExistence type="predicted"/>
<dbReference type="SMART" id="SM00343">
    <property type="entry name" value="ZnF_C2HC"/>
    <property type="match status" value="1"/>
</dbReference>
<dbReference type="GO" id="GO:0008270">
    <property type="term" value="F:zinc ion binding"/>
    <property type="evidence" value="ECO:0007669"/>
    <property type="project" value="UniProtKB-KW"/>
</dbReference>
<evidence type="ECO:0000256" key="1">
    <source>
        <dbReference type="PROSITE-ProRule" id="PRU00047"/>
    </source>
</evidence>
<keyword evidence="1" id="KW-0479">Metal-binding</keyword>
<evidence type="ECO:0000313" key="4">
    <source>
        <dbReference type="Proteomes" id="UP001141552"/>
    </source>
</evidence>
<reference evidence="3" key="2">
    <citation type="journal article" date="2023" name="Plants (Basel)">
        <title>Annotation of the Turnera subulata (Passifloraceae) Draft Genome Reveals the S-Locus Evolved after the Divergence of Turneroideae from Passifloroideae in a Stepwise Manner.</title>
        <authorList>
            <person name="Henning P.M."/>
            <person name="Roalson E.H."/>
            <person name="Mir W."/>
            <person name="McCubbin A.G."/>
            <person name="Shore J.S."/>
        </authorList>
    </citation>
    <scope>NUCLEOTIDE SEQUENCE</scope>
    <source>
        <strain evidence="3">F60SS</strain>
    </source>
</reference>
<sequence>MSTENPAKSLAILKGGGNTLEVMFRYEDIPDFCYICGKLGHILNECDQTSEESDDEKRITYGEWLRASPHKPYSTKLEASRTHVHMPEGDQAQAALAPVEEARGVARKLQMDREVLSDQLTCVLNNIGL</sequence>
<feature type="domain" description="CCHC-type" evidence="2">
    <location>
        <begin position="33"/>
        <end position="48"/>
    </location>
</feature>
<evidence type="ECO:0000259" key="2">
    <source>
        <dbReference type="PROSITE" id="PS50158"/>
    </source>
</evidence>
<dbReference type="SUPFAM" id="SSF57756">
    <property type="entry name" value="Retrovirus zinc finger-like domains"/>
    <property type="match status" value="1"/>
</dbReference>
<dbReference type="OrthoDB" id="1707487at2759"/>
<keyword evidence="4" id="KW-1185">Reference proteome</keyword>
<dbReference type="InterPro" id="IPR036875">
    <property type="entry name" value="Znf_CCHC_sf"/>
</dbReference>
<dbReference type="AlphaFoldDB" id="A0A9Q0F6H5"/>
<dbReference type="EMBL" id="JAKUCV010007151">
    <property type="protein sequence ID" value="KAJ4824571.1"/>
    <property type="molecule type" value="Genomic_DNA"/>
</dbReference>
<dbReference type="PROSITE" id="PS50158">
    <property type="entry name" value="ZF_CCHC"/>
    <property type="match status" value="1"/>
</dbReference>
<dbReference type="Proteomes" id="UP001141552">
    <property type="component" value="Unassembled WGS sequence"/>
</dbReference>
<evidence type="ECO:0000313" key="3">
    <source>
        <dbReference type="EMBL" id="KAJ4824571.1"/>
    </source>
</evidence>
<protein>
    <recommendedName>
        <fullName evidence="2">CCHC-type domain-containing protein</fullName>
    </recommendedName>
</protein>
<keyword evidence="1" id="KW-0862">Zinc</keyword>
<dbReference type="InterPro" id="IPR025836">
    <property type="entry name" value="Zn_knuckle_CX2CX4HX4C"/>
</dbReference>
<dbReference type="InterPro" id="IPR001878">
    <property type="entry name" value="Znf_CCHC"/>
</dbReference>
<reference evidence="3" key="1">
    <citation type="submission" date="2022-02" db="EMBL/GenBank/DDBJ databases">
        <authorList>
            <person name="Henning P.M."/>
            <person name="McCubbin A.G."/>
            <person name="Shore J.S."/>
        </authorList>
    </citation>
    <scope>NUCLEOTIDE SEQUENCE</scope>
    <source>
        <strain evidence="3">F60SS</strain>
        <tissue evidence="3">Leaves</tissue>
    </source>
</reference>
<keyword evidence="1" id="KW-0863">Zinc-finger</keyword>
<name>A0A9Q0F6H5_9ROSI</name>
<comment type="caution">
    <text evidence="3">The sequence shown here is derived from an EMBL/GenBank/DDBJ whole genome shotgun (WGS) entry which is preliminary data.</text>
</comment>
<gene>
    <name evidence="3" type="ORF">Tsubulata_047334</name>
</gene>
<dbReference type="GO" id="GO:0003676">
    <property type="term" value="F:nucleic acid binding"/>
    <property type="evidence" value="ECO:0007669"/>
    <property type="project" value="InterPro"/>
</dbReference>
<dbReference type="Pfam" id="PF14392">
    <property type="entry name" value="zf-CCHC_4"/>
    <property type="match status" value="1"/>
</dbReference>
<accession>A0A9Q0F6H5</accession>